<evidence type="ECO:0000256" key="4">
    <source>
        <dbReference type="ARBA" id="ARBA00022989"/>
    </source>
</evidence>
<feature type="transmembrane region" description="Helical" evidence="6">
    <location>
        <begin position="345"/>
        <end position="367"/>
    </location>
</feature>
<keyword evidence="8" id="KW-1185">Reference proteome</keyword>
<dbReference type="Proteomes" id="UP000014155">
    <property type="component" value="Unassembled WGS sequence"/>
</dbReference>
<keyword evidence="5 6" id="KW-0472">Membrane</keyword>
<keyword evidence="7" id="KW-0131">Cell cycle</keyword>
<dbReference type="InterPro" id="IPR001182">
    <property type="entry name" value="FtsW/RodA"/>
</dbReference>
<evidence type="ECO:0000256" key="1">
    <source>
        <dbReference type="ARBA" id="ARBA00004141"/>
    </source>
</evidence>
<keyword evidence="2 6" id="KW-0812">Transmembrane</keyword>
<feature type="transmembrane region" description="Helical" evidence="6">
    <location>
        <begin position="266"/>
        <end position="286"/>
    </location>
</feature>
<feature type="transmembrane region" description="Helical" evidence="6">
    <location>
        <begin position="89"/>
        <end position="107"/>
    </location>
</feature>
<sequence>MTKRLKTLQFLIYLFIFFGFLNLAFLGKPIDPMAGVFFAVITVIVAVTSWVLKKYYPMGDRLIFLLAMLLCSIGMIMLFRLSRTTAVKQLLWLVIGIVMFLFVVLYLKKGLVKYAGYRYVFLAGTIAFMAMATFIGVEILGAKNWVKIGPYGFQPSEFGKIFLILYLSAALSDIKSRKQLIEPGIVIIISLGFMVLQKDLGTALIIFAVSVTMVYLATSKKLYVLISLGLFGAGGAASYAVFGHIRKRFMIWLNPWDYVYNESYQLVQSMYAIAMGGLFGRGLGMGHPGYVAVNESDFIFSVICEEMGLLMGLAILILHFLLFYRSIRSALHAENNFTKLLTAGLSVMMATQALVIVGGVTGFIPLTGITLPFVSYGGTSLLISFLSLSIIQKVSEGDE</sequence>
<dbReference type="GO" id="GO:0005886">
    <property type="term" value="C:plasma membrane"/>
    <property type="evidence" value="ECO:0007669"/>
    <property type="project" value="TreeGrafter"/>
</dbReference>
<proteinExistence type="predicted"/>
<evidence type="ECO:0000256" key="2">
    <source>
        <dbReference type="ARBA" id="ARBA00022692"/>
    </source>
</evidence>
<dbReference type="PANTHER" id="PTHR30474">
    <property type="entry name" value="CELL CYCLE PROTEIN"/>
    <property type="match status" value="1"/>
</dbReference>
<dbReference type="GO" id="GO:0051301">
    <property type="term" value="P:cell division"/>
    <property type="evidence" value="ECO:0007669"/>
    <property type="project" value="UniProtKB-KW"/>
</dbReference>
<feature type="transmembrane region" description="Helical" evidence="6">
    <location>
        <begin position="157"/>
        <end position="174"/>
    </location>
</feature>
<dbReference type="EMBL" id="AORV01000035">
    <property type="protein sequence ID" value="EMS71682.1"/>
    <property type="molecule type" value="Genomic_DNA"/>
</dbReference>
<keyword evidence="3" id="KW-0133">Cell shape</keyword>
<feature type="transmembrane region" description="Helical" evidence="6">
    <location>
        <begin position="373"/>
        <end position="391"/>
    </location>
</feature>
<organism evidence="7 8">
    <name type="scientific">Ruminiclostridium cellobioparum subsp. termitidis CT1112</name>
    <dbReference type="NCBI Taxonomy" id="1195236"/>
    <lineage>
        <taxon>Bacteria</taxon>
        <taxon>Bacillati</taxon>
        <taxon>Bacillota</taxon>
        <taxon>Clostridia</taxon>
        <taxon>Eubacteriales</taxon>
        <taxon>Oscillospiraceae</taxon>
        <taxon>Ruminiclostridium</taxon>
    </lineage>
</organism>
<dbReference type="PATRIC" id="fig|1195236.3.peg.2793"/>
<feature type="transmembrane region" description="Helical" evidence="6">
    <location>
        <begin position="33"/>
        <end position="52"/>
    </location>
</feature>
<name>S0FJ03_RUMCE</name>
<feature type="transmembrane region" description="Helical" evidence="6">
    <location>
        <begin position="64"/>
        <end position="83"/>
    </location>
</feature>
<reference evidence="7 8" key="1">
    <citation type="journal article" date="2013" name="Genome Announc.">
        <title>Draft Genome Sequence of the Cellulolytic, Mesophilic, Anaerobic Bacterium Clostridium termitidis Strain CT1112 (DSM 5398).</title>
        <authorList>
            <person name="Lal S."/>
            <person name="Ramachandran U."/>
            <person name="Zhang X."/>
            <person name="Munir R."/>
            <person name="Sparling R."/>
            <person name="Levin D.B."/>
        </authorList>
    </citation>
    <scope>NUCLEOTIDE SEQUENCE [LARGE SCALE GENOMIC DNA]</scope>
    <source>
        <strain evidence="7 8">CT1112</strain>
    </source>
</reference>
<dbReference type="PANTHER" id="PTHR30474:SF3">
    <property type="entry name" value="PEPTIDOGLYCAN GLYCOSYLTRANSFERASE RODA"/>
    <property type="match status" value="1"/>
</dbReference>
<dbReference type="STRING" id="1195236.CTER_2478"/>
<feature type="transmembrane region" description="Helical" evidence="6">
    <location>
        <begin position="7"/>
        <end position="27"/>
    </location>
</feature>
<dbReference type="AlphaFoldDB" id="S0FJ03"/>
<comment type="subcellular location">
    <subcellularLocation>
        <location evidence="1">Membrane</location>
        <topology evidence="1">Multi-pass membrane protein</topology>
    </subcellularLocation>
</comment>
<gene>
    <name evidence="7" type="ORF">CTER_2478</name>
</gene>
<dbReference type="RefSeq" id="WP_004626067.1">
    <property type="nucleotide sequence ID" value="NZ_AORV01000035.1"/>
</dbReference>
<evidence type="ECO:0000313" key="7">
    <source>
        <dbReference type="EMBL" id="EMS71682.1"/>
    </source>
</evidence>
<evidence type="ECO:0000313" key="8">
    <source>
        <dbReference type="Proteomes" id="UP000014155"/>
    </source>
</evidence>
<dbReference type="Pfam" id="PF01098">
    <property type="entry name" value="FTSW_RODA_SPOVE"/>
    <property type="match status" value="1"/>
</dbReference>
<feature type="transmembrane region" description="Helical" evidence="6">
    <location>
        <begin position="186"/>
        <end position="216"/>
    </location>
</feature>
<feature type="transmembrane region" description="Helical" evidence="6">
    <location>
        <begin position="222"/>
        <end position="245"/>
    </location>
</feature>
<keyword evidence="4 6" id="KW-1133">Transmembrane helix</keyword>
<dbReference type="GO" id="GO:0015648">
    <property type="term" value="F:lipid-linked peptidoglycan transporter activity"/>
    <property type="evidence" value="ECO:0007669"/>
    <property type="project" value="TreeGrafter"/>
</dbReference>
<evidence type="ECO:0000256" key="3">
    <source>
        <dbReference type="ARBA" id="ARBA00022960"/>
    </source>
</evidence>
<keyword evidence="7" id="KW-0132">Cell division</keyword>
<feature type="transmembrane region" description="Helical" evidence="6">
    <location>
        <begin position="298"/>
        <end position="324"/>
    </location>
</feature>
<evidence type="ECO:0000256" key="6">
    <source>
        <dbReference type="SAM" id="Phobius"/>
    </source>
</evidence>
<dbReference type="eggNOG" id="COG0772">
    <property type="taxonomic scope" value="Bacteria"/>
</dbReference>
<accession>S0FJ03</accession>
<protein>
    <submittedName>
        <fullName evidence="7">Bacterial cell division membrane protein</fullName>
    </submittedName>
</protein>
<feature type="transmembrane region" description="Helical" evidence="6">
    <location>
        <begin position="119"/>
        <end position="137"/>
    </location>
</feature>
<dbReference type="GO" id="GO:0032153">
    <property type="term" value="C:cell division site"/>
    <property type="evidence" value="ECO:0007669"/>
    <property type="project" value="TreeGrafter"/>
</dbReference>
<dbReference type="GO" id="GO:0008360">
    <property type="term" value="P:regulation of cell shape"/>
    <property type="evidence" value="ECO:0007669"/>
    <property type="project" value="UniProtKB-KW"/>
</dbReference>
<evidence type="ECO:0000256" key="5">
    <source>
        <dbReference type="ARBA" id="ARBA00023136"/>
    </source>
</evidence>
<comment type="caution">
    <text evidence="7">The sequence shown here is derived from an EMBL/GenBank/DDBJ whole genome shotgun (WGS) entry which is preliminary data.</text>
</comment>